<evidence type="ECO:0000313" key="3">
    <source>
        <dbReference type="EMBL" id="PWG00273.1"/>
    </source>
</evidence>
<dbReference type="AlphaFoldDB" id="A0A2V1MZS7"/>
<feature type="region of interest" description="Disordered" evidence="1">
    <location>
        <begin position="147"/>
        <end position="186"/>
    </location>
</feature>
<feature type="compositionally biased region" description="Low complexity" evidence="1">
    <location>
        <begin position="152"/>
        <end position="161"/>
    </location>
</feature>
<feature type="compositionally biased region" description="Low complexity" evidence="1">
    <location>
        <begin position="33"/>
        <end position="76"/>
    </location>
</feature>
<feature type="region of interest" description="Disordered" evidence="1">
    <location>
        <begin position="33"/>
        <end position="83"/>
    </location>
</feature>
<gene>
    <name evidence="3" type="ORF">DCM90_04905</name>
</gene>
<dbReference type="OrthoDB" id="2282798at2"/>
<protein>
    <recommendedName>
        <fullName evidence="2">WxL domain-containing protein</fullName>
    </recommendedName>
</protein>
<dbReference type="EMBL" id="QCXQ01000002">
    <property type="protein sequence ID" value="PWG00273.1"/>
    <property type="molecule type" value="Genomic_DNA"/>
</dbReference>
<organism evidence="3 4">
    <name type="scientific">Levilactobacillus bambusae</name>
    <dbReference type="NCBI Taxonomy" id="2024736"/>
    <lineage>
        <taxon>Bacteria</taxon>
        <taxon>Bacillati</taxon>
        <taxon>Bacillota</taxon>
        <taxon>Bacilli</taxon>
        <taxon>Lactobacillales</taxon>
        <taxon>Lactobacillaceae</taxon>
        <taxon>Levilactobacillus</taxon>
    </lineage>
</organism>
<dbReference type="Proteomes" id="UP000245080">
    <property type="component" value="Unassembled WGS sequence"/>
</dbReference>
<dbReference type="RefSeq" id="WP_109250220.1">
    <property type="nucleotide sequence ID" value="NZ_QCXQ01000002.1"/>
</dbReference>
<name>A0A2V1MZS7_9LACO</name>
<feature type="compositionally biased region" description="Polar residues" evidence="1">
    <location>
        <begin position="176"/>
        <end position="185"/>
    </location>
</feature>
<sequence>MKKGIVPTLLVSAIMLGGVGVTTLGATNHSTANAAESSDSASGSADISFTANTSSTTPSGPSDSGDSSNNGTGDAGPLSLDYVPNLHFGTHPVEGTNTYNVTNNNPYVQVTDNTGLKKGWNVTMAYTEFANGANKLAGTKMDFAGSKATLTNPSNPSNSSNAGAPTVSDASVDPATPTNMATAQAGNGVGTWDMVYAGPSDDNPNIKLTVNGDETVGSYTSTMTWNLTAGPTA</sequence>
<reference evidence="3 4" key="1">
    <citation type="journal article" date="2018" name="Int. J. Syst. Evol. Microbiol.">
        <title>Lactobacillus bambusae sp. nov., isolated from a traditional fermented Ma-bamboo shoots of Taiwan.</title>
        <authorList>
            <person name="Wang L.-T."/>
        </authorList>
    </citation>
    <scope>NUCLEOTIDE SEQUENCE [LARGE SCALE GENOMIC DNA]</scope>
    <source>
        <strain evidence="3 4">BS-W1</strain>
    </source>
</reference>
<comment type="caution">
    <text evidence="3">The sequence shown here is derived from an EMBL/GenBank/DDBJ whole genome shotgun (WGS) entry which is preliminary data.</text>
</comment>
<dbReference type="InterPro" id="IPR027994">
    <property type="entry name" value="WxL_dom"/>
</dbReference>
<evidence type="ECO:0000256" key="1">
    <source>
        <dbReference type="SAM" id="MobiDB-lite"/>
    </source>
</evidence>
<accession>A0A2V1MZS7</accession>
<keyword evidence="4" id="KW-1185">Reference proteome</keyword>
<evidence type="ECO:0000313" key="4">
    <source>
        <dbReference type="Proteomes" id="UP000245080"/>
    </source>
</evidence>
<feature type="domain" description="WxL" evidence="2">
    <location>
        <begin position="39"/>
        <end position="231"/>
    </location>
</feature>
<dbReference type="Pfam" id="PF13731">
    <property type="entry name" value="WxL"/>
    <property type="match status" value="1"/>
</dbReference>
<proteinExistence type="predicted"/>
<evidence type="ECO:0000259" key="2">
    <source>
        <dbReference type="Pfam" id="PF13731"/>
    </source>
</evidence>